<dbReference type="HOGENOM" id="CLU_2589036_0_0_1"/>
<organism evidence="1 2">
    <name type="scientific">Ciona savignyi</name>
    <name type="common">Pacific transparent sea squirt</name>
    <dbReference type="NCBI Taxonomy" id="51511"/>
    <lineage>
        <taxon>Eukaryota</taxon>
        <taxon>Metazoa</taxon>
        <taxon>Chordata</taxon>
        <taxon>Tunicata</taxon>
        <taxon>Ascidiacea</taxon>
        <taxon>Phlebobranchia</taxon>
        <taxon>Cionidae</taxon>
        <taxon>Ciona</taxon>
    </lineage>
</organism>
<dbReference type="InParanoid" id="H2YJD2"/>
<reference evidence="1" key="3">
    <citation type="submission" date="2025-09" db="UniProtKB">
        <authorList>
            <consortium name="Ensembl"/>
        </authorList>
    </citation>
    <scope>IDENTIFICATION</scope>
</reference>
<dbReference type="AlphaFoldDB" id="H2YJD2"/>
<protein>
    <submittedName>
        <fullName evidence="1">Uncharacterized protein</fullName>
    </submittedName>
</protein>
<keyword evidence="2" id="KW-1185">Reference proteome</keyword>
<name>H2YJD2_CIOSA</name>
<evidence type="ECO:0000313" key="2">
    <source>
        <dbReference type="Proteomes" id="UP000007875"/>
    </source>
</evidence>
<proteinExistence type="predicted"/>
<reference evidence="2" key="1">
    <citation type="submission" date="2003-08" db="EMBL/GenBank/DDBJ databases">
        <authorList>
            <person name="Birren B."/>
            <person name="Nusbaum C."/>
            <person name="Abebe A."/>
            <person name="Abouelleil A."/>
            <person name="Adekoya E."/>
            <person name="Ait-zahra M."/>
            <person name="Allen N."/>
            <person name="Allen T."/>
            <person name="An P."/>
            <person name="Anderson M."/>
            <person name="Anderson S."/>
            <person name="Arachchi H."/>
            <person name="Armbruster J."/>
            <person name="Bachantsang P."/>
            <person name="Baldwin J."/>
            <person name="Barry A."/>
            <person name="Bayul T."/>
            <person name="Blitshsteyn B."/>
            <person name="Bloom T."/>
            <person name="Blye J."/>
            <person name="Boguslavskiy L."/>
            <person name="Borowsky M."/>
            <person name="Boukhgalter B."/>
            <person name="Brunache A."/>
            <person name="Butler J."/>
            <person name="Calixte N."/>
            <person name="Calvo S."/>
            <person name="Camarata J."/>
            <person name="Campo K."/>
            <person name="Chang J."/>
            <person name="Cheshatsang Y."/>
            <person name="Citroen M."/>
            <person name="Collymore A."/>
            <person name="Considine T."/>
            <person name="Cook A."/>
            <person name="Cooke P."/>
            <person name="Corum B."/>
            <person name="Cuomo C."/>
            <person name="David R."/>
            <person name="Dawoe T."/>
            <person name="Degray S."/>
            <person name="Dodge S."/>
            <person name="Dooley K."/>
            <person name="Dorje P."/>
            <person name="Dorjee K."/>
            <person name="Dorris L."/>
            <person name="Duffey N."/>
            <person name="Dupes A."/>
            <person name="Elkins T."/>
            <person name="Engels R."/>
            <person name="Erickson J."/>
            <person name="Farina A."/>
            <person name="Faro S."/>
            <person name="Ferreira P."/>
            <person name="Fischer H."/>
            <person name="Fitzgerald M."/>
            <person name="Foley K."/>
            <person name="Gage D."/>
            <person name="Galagan J."/>
            <person name="Gearin G."/>
            <person name="Gnerre S."/>
            <person name="Gnirke A."/>
            <person name="Goyette A."/>
            <person name="Graham J."/>
            <person name="Grandbois E."/>
            <person name="Gyaltsen K."/>
            <person name="Hafez N."/>
            <person name="Hagopian D."/>
            <person name="Hagos B."/>
            <person name="Hall J."/>
            <person name="Hatcher B."/>
            <person name="Heller A."/>
            <person name="Higgins H."/>
            <person name="Honan T."/>
            <person name="Horn A."/>
            <person name="Houde N."/>
            <person name="Hughes L."/>
            <person name="Hulme W."/>
            <person name="Husby E."/>
            <person name="Iliev I."/>
            <person name="Jaffe D."/>
            <person name="Jones C."/>
            <person name="Kamal M."/>
            <person name="Kamat A."/>
            <person name="Kamvysselis M."/>
            <person name="Karlsson E."/>
            <person name="Kells C."/>
            <person name="Kieu A."/>
            <person name="Kisner P."/>
            <person name="Kodira C."/>
            <person name="Kulbokas E."/>
            <person name="Labutti K."/>
            <person name="Lama D."/>
            <person name="Landers T."/>
            <person name="Leger J."/>
            <person name="Levine S."/>
            <person name="Lewis D."/>
            <person name="Lewis T."/>
            <person name="Lindblad-toh K."/>
            <person name="Liu X."/>
            <person name="Lokyitsang T."/>
            <person name="Lokyitsang Y."/>
            <person name="Lucien O."/>
            <person name="Lui A."/>
            <person name="Ma L.J."/>
            <person name="Mabbitt R."/>
            <person name="Macdonald J."/>
            <person name="Maclean C."/>
            <person name="Major J."/>
            <person name="Manning J."/>
            <person name="Marabella R."/>
            <person name="Maru K."/>
            <person name="Matthews C."/>
            <person name="Mauceli E."/>
            <person name="Mccarthy M."/>
            <person name="Mcdonough S."/>
            <person name="Mcghee T."/>
            <person name="Meldrim J."/>
            <person name="Meneus L."/>
            <person name="Mesirov J."/>
            <person name="Mihalev A."/>
            <person name="Mihova T."/>
            <person name="Mikkelsen T."/>
            <person name="Mlenga V."/>
            <person name="Moru K."/>
            <person name="Mozes J."/>
            <person name="Mulrain L."/>
            <person name="Munson G."/>
            <person name="Naylor J."/>
            <person name="Newes C."/>
            <person name="Nguyen C."/>
            <person name="Nguyen N."/>
            <person name="Nguyen T."/>
            <person name="Nicol R."/>
            <person name="Nielsen C."/>
            <person name="Nizzari M."/>
            <person name="Norbu C."/>
            <person name="Norbu N."/>
            <person name="O'donnell P."/>
            <person name="Okoawo O."/>
            <person name="O'leary S."/>
            <person name="Omotosho B."/>
            <person name="O'neill K."/>
            <person name="Osman S."/>
            <person name="Parker S."/>
            <person name="Perrin D."/>
            <person name="Phunkhang P."/>
            <person name="Piqani B."/>
            <person name="Purcell S."/>
            <person name="Rachupka T."/>
            <person name="Ramasamy U."/>
            <person name="Rameau R."/>
            <person name="Ray V."/>
            <person name="Raymond C."/>
            <person name="Retta R."/>
            <person name="Richardson S."/>
            <person name="Rise C."/>
            <person name="Rodriguez J."/>
            <person name="Rogers J."/>
            <person name="Rogov P."/>
            <person name="Rutman M."/>
            <person name="Schupbach R."/>
            <person name="Seaman C."/>
            <person name="Settipalli S."/>
            <person name="Sharpe T."/>
            <person name="Sheridan J."/>
            <person name="Sherpa N."/>
            <person name="Shi J."/>
            <person name="Smirnov S."/>
            <person name="Smith C."/>
            <person name="Sougnez C."/>
            <person name="Spencer B."/>
            <person name="Stalker J."/>
            <person name="Stange-thomann N."/>
            <person name="Stavropoulos S."/>
            <person name="Stetson K."/>
            <person name="Stone C."/>
            <person name="Stone S."/>
            <person name="Stubbs M."/>
            <person name="Talamas J."/>
            <person name="Tchuinga P."/>
            <person name="Tenzing P."/>
            <person name="Tesfaye S."/>
            <person name="Theodore J."/>
            <person name="Thoulutsang Y."/>
            <person name="Topham K."/>
            <person name="Towey S."/>
            <person name="Tsamla T."/>
            <person name="Tsomo N."/>
            <person name="Vallee D."/>
            <person name="Vassiliev H."/>
            <person name="Venkataraman V."/>
            <person name="Vinson J."/>
            <person name="Vo A."/>
            <person name="Wade C."/>
            <person name="Wang S."/>
            <person name="Wangchuk T."/>
            <person name="Wangdi T."/>
            <person name="Whittaker C."/>
            <person name="Wilkinson J."/>
            <person name="Wu Y."/>
            <person name="Wyman D."/>
            <person name="Yadav S."/>
            <person name="Yang S."/>
            <person name="Yang X."/>
            <person name="Yeager S."/>
            <person name="Yee E."/>
            <person name="Young G."/>
            <person name="Zainoun J."/>
            <person name="Zembeck L."/>
            <person name="Zimmer A."/>
            <person name="Zody M."/>
            <person name="Lander E."/>
        </authorList>
    </citation>
    <scope>NUCLEOTIDE SEQUENCE [LARGE SCALE GENOMIC DNA]</scope>
</reference>
<accession>H2YJD2</accession>
<sequence>MDGCMISIAADMNPRGRDYTLHQWIVSKHESANSTNIGSCIKSFLNCSDSDRSQSTIFLNEDLITVNDDTARFQPPGVLP</sequence>
<reference evidence="1" key="2">
    <citation type="submission" date="2025-08" db="UniProtKB">
        <authorList>
            <consortium name="Ensembl"/>
        </authorList>
    </citation>
    <scope>IDENTIFICATION</scope>
</reference>
<evidence type="ECO:0000313" key="1">
    <source>
        <dbReference type="Ensembl" id="ENSCSAVP00000005431.1"/>
    </source>
</evidence>
<dbReference type="Proteomes" id="UP000007875">
    <property type="component" value="Unassembled WGS sequence"/>
</dbReference>
<dbReference type="Ensembl" id="ENSCSAVT00000005503.1">
    <property type="protein sequence ID" value="ENSCSAVP00000005431.1"/>
    <property type="gene ID" value="ENSCSAVG00000003249.1"/>
</dbReference>